<evidence type="ECO:0000313" key="4">
    <source>
        <dbReference type="EMBL" id="RVW45219.1"/>
    </source>
</evidence>
<evidence type="ECO:0000256" key="1">
    <source>
        <dbReference type="SAM" id="Coils"/>
    </source>
</evidence>
<dbReference type="EMBL" id="QGNW01001336">
    <property type="protein sequence ID" value="RVW45219.1"/>
    <property type="molecule type" value="Genomic_DNA"/>
</dbReference>
<accession>A0A438EC32</accession>
<evidence type="ECO:0000256" key="2">
    <source>
        <dbReference type="SAM" id="MobiDB-lite"/>
    </source>
</evidence>
<evidence type="ECO:0000259" key="3">
    <source>
        <dbReference type="PROSITE" id="PS50829"/>
    </source>
</evidence>
<feature type="compositionally biased region" description="Basic and acidic residues" evidence="2">
    <location>
        <begin position="174"/>
        <end position="210"/>
    </location>
</feature>
<dbReference type="Proteomes" id="UP000288805">
    <property type="component" value="Unassembled WGS sequence"/>
</dbReference>
<feature type="compositionally biased region" description="Basic and acidic residues" evidence="2">
    <location>
        <begin position="301"/>
        <end position="311"/>
    </location>
</feature>
<dbReference type="InterPro" id="IPR035445">
    <property type="entry name" value="GYF-like_dom_sf"/>
</dbReference>
<keyword evidence="1" id="KW-0175">Coiled coil</keyword>
<dbReference type="SUPFAM" id="SSF55277">
    <property type="entry name" value="GYF domain"/>
    <property type="match status" value="1"/>
</dbReference>
<feature type="region of interest" description="Disordered" evidence="2">
    <location>
        <begin position="1283"/>
        <end position="1303"/>
    </location>
</feature>
<reference evidence="4 5" key="1">
    <citation type="journal article" date="2018" name="PLoS Genet.">
        <title>Population sequencing reveals clonal diversity and ancestral inbreeding in the grapevine cultivar Chardonnay.</title>
        <authorList>
            <person name="Roach M.J."/>
            <person name="Johnson D.L."/>
            <person name="Bohlmann J."/>
            <person name="van Vuuren H.J."/>
            <person name="Jones S.J."/>
            <person name="Pretorius I.S."/>
            <person name="Schmidt S.A."/>
            <person name="Borneman A.R."/>
        </authorList>
    </citation>
    <scope>NUCLEOTIDE SEQUENCE [LARGE SCALE GENOMIC DNA]</scope>
    <source>
        <strain evidence="5">cv. Chardonnay</strain>
        <tissue evidence="4">Leaf</tissue>
    </source>
</reference>
<organism evidence="4 5">
    <name type="scientific">Vitis vinifera</name>
    <name type="common">Grape</name>
    <dbReference type="NCBI Taxonomy" id="29760"/>
    <lineage>
        <taxon>Eukaryota</taxon>
        <taxon>Viridiplantae</taxon>
        <taxon>Streptophyta</taxon>
        <taxon>Embryophyta</taxon>
        <taxon>Tracheophyta</taxon>
        <taxon>Spermatophyta</taxon>
        <taxon>Magnoliopsida</taxon>
        <taxon>eudicotyledons</taxon>
        <taxon>Gunneridae</taxon>
        <taxon>Pentapetalae</taxon>
        <taxon>rosids</taxon>
        <taxon>Vitales</taxon>
        <taxon>Vitaceae</taxon>
        <taxon>Viteae</taxon>
        <taxon>Vitis</taxon>
    </lineage>
</organism>
<comment type="caution">
    <text evidence="4">The sequence shown here is derived from an EMBL/GenBank/DDBJ whole genome shotgun (WGS) entry which is preliminary data.</text>
</comment>
<feature type="region of interest" description="Disordered" evidence="2">
    <location>
        <begin position="1604"/>
        <end position="1636"/>
    </location>
</feature>
<feature type="region of interest" description="Disordered" evidence="2">
    <location>
        <begin position="1474"/>
        <end position="1507"/>
    </location>
</feature>
<feature type="region of interest" description="Disordered" evidence="2">
    <location>
        <begin position="1663"/>
        <end position="1693"/>
    </location>
</feature>
<name>A0A438EC32_VITVI</name>
<dbReference type="SMART" id="SM00444">
    <property type="entry name" value="GYF"/>
    <property type="match status" value="1"/>
</dbReference>
<feature type="region of interest" description="Disordered" evidence="2">
    <location>
        <begin position="157"/>
        <end position="316"/>
    </location>
</feature>
<protein>
    <recommendedName>
        <fullName evidence="3">GYF domain-containing protein</fullName>
    </recommendedName>
</protein>
<proteinExistence type="predicted"/>
<dbReference type="PANTHER" id="PTHR46992">
    <property type="entry name" value="GYF DOMAIN-CONTAINING PROTEIN"/>
    <property type="match status" value="1"/>
</dbReference>
<dbReference type="Gene3D" id="3.30.1490.40">
    <property type="match status" value="1"/>
</dbReference>
<feature type="domain" description="GYF" evidence="3">
    <location>
        <begin position="648"/>
        <end position="699"/>
    </location>
</feature>
<evidence type="ECO:0000313" key="5">
    <source>
        <dbReference type="Proteomes" id="UP000288805"/>
    </source>
</evidence>
<feature type="compositionally biased region" description="Basic and acidic residues" evidence="2">
    <location>
        <begin position="243"/>
        <end position="292"/>
    </location>
</feature>
<gene>
    <name evidence="4" type="ORF">CK203_067613</name>
</gene>
<dbReference type="InterPro" id="IPR003169">
    <property type="entry name" value="GYF"/>
</dbReference>
<dbReference type="PANTHER" id="PTHR46992:SF1">
    <property type="entry name" value="GYF DOMAIN-CONTAINING PROTEIN"/>
    <property type="match status" value="1"/>
</dbReference>
<sequence>MADGTIDFPDDLLSTKAPDEHWTDKDKVLSDASLTPGCCPFSVRDPLFWLLEDEVLGGKGDGKVLMGLLDGLKDQATSESSIPLSPQWLYAKPVEAKILIGGTSGSEVHVEAITLVNQGNNLTGISLEMSSGAFWMWIAKNFYNALLPLPSKTKKWQETRAPNPIPHGNSTDPNQKDGWRLDGSQDKKDWRRTAADIESSRRWREEERETGLLGRRDRRKEERRADAIPTRETAESRALTSSDRWHDNNRSSVHEPRRDNKWSSRWGPEDKEKDSRTEKRTDVEKEDPHVDKQSFSANRTAAERDNDSRDKWRPRHRMEVHVGGSATYRTAPGFGLERGRVEGSNVRFAPGRGKPNASGRLQIGRPLSAGSSGFVPGDKNDNIFGKSAYCYPRGKLLDIYRKQNTVPAFDTIPVEMEQVPSITQVDSIGPLAFVAPDSDEEAVLGDIWKGKITTSGVFYSSFREKNVGSDENLTGIGDLTLTEGKQVSLNNTEFDYESLGKTADDQAYQGNVADILDIHCFQMDIAEGDPHKEGEQDFVSPIGVAVTDDLTPAVSNRYDFSSLRELDSTGHNELKPLQNQQWTDSAPKHLKLEHTEAALSSEISTQLPDDSSSLFDFSSIEKISSSNQDLLKGNNVAFSLERTIPPEELSLCYCDPQGVTQGPFLGIDIISWFEQGFFGADLPVRLSDAPDGSPFQELGEIMPHLKNKARSASSSDLVTKSEKSDAFGDGLGESIPDLASAKVSAVLNDQQWESSVFEDSSGVYVQPRIPKQECPVEPQYTEDQGFQNFFALDEKVAFLGESATSSGNMRKLSANVHGSFPDLSSRPSFANEFAETGVPMDNDDKLHPFGLLMSELRGSHMRSSQSSNLPSNIGDQSHFIDTLHERDALLPRQSSLSAVSDQSLVAETWSDDYRRNICSNSSVHQGAIDARHLSRMEQEFSGYDLAEHLMCGAISWFFFSQSKNPVLQQSVHHPAQDMEHLLELKLQQQREFELHQRHQFHQQQLHHHQMKLQQQQQQQQLQQSHIQQLLLEQLRHHHMSDPGFGQSKMDLMGDNMLDQALLRKSLLHELQQNSFASRHLDPSLEQIIQAKIGQNAHRGRPNDLLELISQVKHGNAFPSEQQLRFHQEQLHARQLSLALRQQMGIEGERRAGGLWPVDEADQFIRTSAGRHQAQLAGLNPLEFYQQQQRLSSHEEQLSQLKRNLAVQEQLQRGFYEPTSVAFERPMPSGAPGMNLDNVNARFQGLDIQDRHPYMHSIDPMGSFSSGIPSQHHQVSDWLHASHPDAIESRSRNNGRSENSWLEPGMKQLHFEAERRKMEPEVSVASTDSSLWALAGDDEEKSKRVLMDMLHQKLNLQSTQSSEVDHQHSISSYKSRDSFGLFPESSSSNLPPNLLPDQIVSLNNTLTEGSPNSNSSNLRQNHLLNVYANEQFNHLENRERFPLRSNSGALGEQPLFSSTLETSQIGFVDSSSIGNSSMGKEFSELEGKKGKKRGSKSRTEMSRSVSEIESNLAEQAEDAMDHGELLVNAHSRHTSLSNAGGNAGLYNHDIGLDKACQDDVSNDRLSSIVSNELDNSMLKRPPVSRVLSSDVLLEAAPAPVVKQKNNIDDGRQNSAGNPMTNRMAETQTSAKKDMRFRRTSSCTDAAVSETSFIDMLKKPVPEADATNGAALESSDCSVQSGRSGKKKGKKGRQLDPALLGFKVSSNRILMGEIQRLED</sequence>
<feature type="region of interest" description="Disordered" evidence="2">
    <location>
        <begin position="345"/>
        <end position="365"/>
    </location>
</feature>
<feature type="coiled-coil region" evidence="1">
    <location>
        <begin position="1183"/>
        <end position="1210"/>
    </location>
</feature>
<feature type="compositionally biased region" description="Polar residues" evidence="2">
    <location>
        <begin position="1611"/>
        <end position="1628"/>
    </location>
</feature>
<dbReference type="Pfam" id="PF02213">
    <property type="entry name" value="GYF"/>
    <property type="match status" value="1"/>
</dbReference>
<dbReference type="PROSITE" id="PS50829">
    <property type="entry name" value="GYF"/>
    <property type="match status" value="1"/>
</dbReference>